<evidence type="ECO:0000256" key="1">
    <source>
        <dbReference type="SAM" id="MobiDB-lite"/>
    </source>
</evidence>
<reference evidence="2" key="1">
    <citation type="submission" date="2012-04" db="EMBL/GenBank/DDBJ databases">
        <title>The Genome Sequence of Bacillus cereus VD014.</title>
        <authorList>
            <consortium name="The Broad Institute Genome Sequencing Platform"/>
            <consortium name="The Broad Institute Genome Sequencing Center for Infectious Disease"/>
            <person name="Feldgarden M."/>
            <person name="Van der Auwera G.A."/>
            <person name="Mahillon J."/>
            <person name="Duprez V."/>
            <person name="Timmery S."/>
            <person name="Mattelet C."/>
            <person name="Dierick K."/>
            <person name="Sun M."/>
            <person name="Yu Z."/>
            <person name="Zhu L."/>
            <person name="Hu X."/>
            <person name="Shank E.B."/>
            <person name="Swiecicka I."/>
            <person name="Hansen B.M."/>
            <person name="Andrup L."/>
            <person name="Young S.K."/>
            <person name="Zeng Q."/>
            <person name="Gargeya S."/>
            <person name="Fitzgerald M."/>
            <person name="Haas B."/>
            <person name="Abouelleil A."/>
            <person name="Alvarado L."/>
            <person name="Arachchi H.M."/>
            <person name="Berlin A."/>
            <person name="Chapman S.B."/>
            <person name="Goldberg J."/>
            <person name="Griggs A."/>
            <person name="Gujja S."/>
            <person name="Hansen M."/>
            <person name="Howarth C."/>
            <person name="Imamovic A."/>
            <person name="Larimer J."/>
            <person name="McCowen C."/>
            <person name="Montmayeur A."/>
            <person name="Murphy C."/>
            <person name="Neiman D."/>
            <person name="Pearson M."/>
            <person name="Priest M."/>
            <person name="Roberts A."/>
            <person name="Saif S."/>
            <person name="Shea T."/>
            <person name="Sisk P."/>
            <person name="Sykes S."/>
            <person name="Wortman J."/>
            <person name="Nusbaum C."/>
            <person name="Birren B."/>
        </authorList>
    </citation>
    <scope>NUCLEOTIDE SEQUENCE</scope>
    <source>
        <strain evidence="2">VD014</strain>
    </source>
</reference>
<evidence type="ECO:0000313" key="2">
    <source>
        <dbReference type="EMBL" id="EJR13851.1"/>
    </source>
</evidence>
<feature type="region of interest" description="Disordered" evidence="1">
    <location>
        <begin position="19"/>
        <end position="47"/>
    </location>
</feature>
<dbReference type="RefSeq" id="WP_000333408.1">
    <property type="nucleotide sequence ID" value="NZ_JH792026.1"/>
</dbReference>
<evidence type="ECO:0000313" key="3">
    <source>
        <dbReference type="Proteomes" id="UP000006607"/>
    </source>
</evidence>
<gene>
    <name evidence="2" type="ORF">IIA_05353</name>
</gene>
<dbReference type="AlphaFoldDB" id="A0A9W5K2N4"/>
<organism evidence="2 3">
    <name type="scientific">Bacillus cereus (strain VD014)</name>
    <dbReference type="NCBI Taxonomy" id="1053223"/>
    <lineage>
        <taxon>Bacteria</taxon>
        <taxon>Bacillati</taxon>
        <taxon>Bacillota</taxon>
        <taxon>Bacilli</taxon>
        <taxon>Bacillales</taxon>
        <taxon>Bacillaceae</taxon>
        <taxon>Bacillus</taxon>
        <taxon>Bacillus cereus group</taxon>
    </lineage>
</organism>
<comment type="caution">
    <text evidence="2">The sequence shown here is derived from an EMBL/GenBank/DDBJ whole genome shotgun (WGS) entry which is preliminary data.</text>
</comment>
<sequence>MCEQSLFAVVPHPSANEQFPFSTGLPSKEHSPILPATSQTSGGAGGPVDPVLPVGLLTSVGPDGKVKGGIGGRVVQLTLDLMQLHVSFHAN</sequence>
<name>A0A9W5K2N4_BACC8</name>
<proteinExistence type="predicted"/>
<protein>
    <submittedName>
        <fullName evidence="2">Uncharacterized protein</fullName>
    </submittedName>
</protein>
<dbReference type="Proteomes" id="UP000006607">
    <property type="component" value="Unassembled WGS sequence"/>
</dbReference>
<accession>A0A9W5K2N4</accession>
<dbReference type="EMBL" id="AHER01000050">
    <property type="protein sequence ID" value="EJR13851.1"/>
    <property type="molecule type" value="Genomic_DNA"/>
</dbReference>